<keyword evidence="7" id="KW-1185">Reference proteome</keyword>
<dbReference type="InterPro" id="IPR027417">
    <property type="entry name" value="P-loop_NTPase"/>
</dbReference>
<evidence type="ECO:0000256" key="4">
    <source>
        <dbReference type="ARBA" id="ARBA00022840"/>
    </source>
</evidence>
<name>A0ABM8IWH2_9CREN</name>
<dbReference type="Proteomes" id="UP001341135">
    <property type="component" value="Chromosome"/>
</dbReference>
<dbReference type="EMBL" id="AP028907">
    <property type="protein sequence ID" value="BES81902.1"/>
    <property type="molecule type" value="Genomic_DNA"/>
</dbReference>
<evidence type="ECO:0000256" key="3">
    <source>
        <dbReference type="ARBA" id="ARBA00022741"/>
    </source>
</evidence>
<dbReference type="CDD" id="cd03230">
    <property type="entry name" value="ABC_DR_subfamily_A"/>
    <property type="match status" value="1"/>
</dbReference>
<evidence type="ECO:0000256" key="1">
    <source>
        <dbReference type="ARBA" id="ARBA00005417"/>
    </source>
</evidence>
<dbReference type="SUPFAM" id="SSF52540">
    <property type="entry name" value="P-loop containing nucleoside triphosphate hydrolases"/>
    <property type="match status" value="1"/>
</dbReference>
<evidence type="ECO:0000313" key="6">
    <source>
        <dbReference type="EMBL" id="BES81902.1"/>
    </source>
</evidence>
<keyword evidence="2" id="KW-0813">Transport</keyword>
<dbReference type="SMART" id="SM00382">
    <property type="entry name" value="AAA"/>
    <property type="match status" value="1"/>
</dbReference>
<evidence type="ECO:0000313" key="7">
    <source>
        <dbReference type="Proteomes" id="UP001341135"/>
    </source>
</evidence>
<dbReference type="PANTHER" id="PTHR43335:SF2">
    <property type="entry name" value="ABC TRANSPORTER, ATP-BINDING PROTEIN"/>
    <property type="match status" value="1"/>
</dbReference>
<dbReference type="InterPro" id="IPR003593">
    <property type="entry name" value="AAA+_ATPase"/>
</dbReference>
<gene>
    <name evidence="6" type="ORF">PABY_14690</name>
</gene>
<accession>A0ABM8IWH2</accession>
<evidence type="ECO:0000259" key="5">
    <source>
        <dbReference type="PROSITE" id="PS50893"/>
    </source>
</evidence>
<dbReference type="Gene3D" id="3.40.50.300">
    <property type="entry name" value="P-loop containing nucleotide triphosphate hydrolases"/>
    <property type="match status" value="1"/>
</dbReference>
<feature type="domain" description="ABC transporter" evidence="5">
    <location>
        <begin position="23"/>
        <end position="254"/>
    </location>
</feature>
<dbReference type="Pfam" id="PF00005">
    <property type="entry name" value="ABC_tran"/>
    <property type="match status" value="1"/>
</dbReference>
<dbReference type="PROSITE" id="PS50893">
    <property type="entry name" value="ABC_TRANSPORTER_2"/>
    <property type="match status" value="1"/>
</dbReference>
<organism evidence="6 7">
    <name type="scientific">Pyrodictium abyssi</name>
    <dbReference type="NCBI Taxonomy" id="54256"/>
    <lineage>
        <taxon>Archaea</taxon>
        <taxon>Thermoproteota</taxon>
        <taxon>Thermoprotei</taxon>
        <taxon>Desulfurococcales</taxon>
        <taxon>Pyrodictiaceae</taxon>
        <taxon>Pyrodictium</taxon>
    </lineage>
</organism>
<reference evidence="6 7" key="1">
    <citation type="submission" date="2023-09" db="EMBL/GenBank/DDBJ databases">
        <title>Pyrofollis japonicus gen. nov. sp. nov., a novel member of the family Pyrodictiaceae isolated from the Iheya North hydrothermal field.</title>
        <authorList>
            <person name="Miyazaki U."/>
            <person name="Sanari M."/>
            <person name="Tame A."/>
            <person name="Kitajima M."/>
            <person name="Okamoto A."/>
            <person name="Sawayama S."/>
            <person name="Miyazaki J."/>
            <person name="Takai K."/>
            <person name="Nakagawa S."/>
        </authorList>
    </citation>
    <scope>NUCLEOTIDE SEQUENCE [LARGE SCALE GENOMIC DNA]</scope>
    <source>
        <strain evidence="6 7">AV2</strain>
    </source>
</reference>
<keyword evidence="4" id="KW-0067">ATP-binding</keyword>
<dbReference type="InterPro" id="IPR003439">
    <property type="entry name" value="ABC_transporter-like_ATP-bd"/>
</dbReference>
<comment type="similarity">
    <text evidence="1">Belongs to the ABC transporter superfamily.</text>
</comment>
<protein>
    <recommendedName>
        <fullName evidence="5">ABC transporter domain-containing protein</fullName>
    </recommendedName>
</protein>
<dbReference type="PANTHER" id="PTHR43335">
    <property type="entry name" value="ABC TRANSPORTER, ATP-BINDING PROTEIN"/>
    <property type="match status" value="1"/>
</dbReference>
<sequence length="319" mass="35874">MRNTLMQQIYKLAAEDAVTAMPISTISVVGVAAGYRGKPVIRDVDVEFRGPGVHAIIGPNGSGKTTLLRVITGVIRPYRGDVLFDGRSIHREPEVKRLIGYMPAEIGLLPRLTLYENLETYLEILGYDRGFLEERLEALGRVLPLDDILHRMVGAMSTGQRVRAGLVRTLIHDPEVVVLDEPTRGLDIVLARQVREMLQDIARDRMVIMTTHLAHELLELSSHVTVMKSGRVLFSGSIDEFRRSLADRPVTLHIRTATPIDDVLENLGVEFQRKAYSYYIVRLPSLNEAPRLLTELPRHTGILELREDLDELVKALYEG</sequence>
<proteinExistence type="inferred from homology"/>
<keyword evidence="3" id="KW-0547">Nucleotide-binding</keyword>
<evidence type="ECO:0000256" key="2">
    <source>
        <dbReference type="ARBA" id="ARBA00022448"/>
    </source>
</evidence>